<dbReference type="PIRSF" id="PIRSF037434">
    <property type="entry name" value="STHK_ChrS"/>
    <property type="match status" value="1"/>
</dbReference>
<dbReference type="PANTHER" id="PTHR24421:SF62">
    <property type="entry name" value="SENSORY TRANSDUCTION HISTIDINE KINASE"/>
    <property type="match status" value="1"/>
</dbReference>
<dbReference type="InterPro" id="IPR017205">
    <property type="entry name" value="Sig_transdc_His_kinase_ChrS"/>
</dbReference>
<dbReference type="Pfam" id="PF07730">
    <property type="entry name" value="HisKA_3"/>
    <property type="match status" value="1"/>
</dbReference>
<evidence type="ECO:0000259" key="18">
    <source>
        <dbReference type="PROSITE" id="PS50109"/>
    </source>
</evidence>
<dbReference type="Pfam" id="PF02518">
    <property type="entry name" value="HATPase_c"/>
    <property type="match status" value="1"/>
</dbReference>
<dbReference type="PANTHER" id="PTHR24421">
    <property type="entry name" value="NITRATE/NITRITE SENSOR PROTEIN NARX-RELATED"/>
    <property type="match status" value="1"/>
</dbReference>
<keyword evidence="13" id="KW-0411">Iron-sulfur</keyword>
<dbReference type="RefSeq" id="WP_132621747.1">
    <property type="nucleotide sequence ID" value="NZ_SMKQ01000238.1"/>
</dbReference>
<keyword evidence="11" id="KW-0408">Iron</keyword>
<evidence type="ECO:0000256" key="12">
    <source>
        <dbReference type="ARBA" id="ARBA00023012"/>
    </source>
</evidence>
<protein>
    <recommendedName>
        <fullName evidence="5">Oxygen sensor histidine kinase NreB</fullName>
        <ecNumber evidence="4">2.7.13.3</ecNumber>
    </recommendedName>
    <alternativeName>
        <fullName evidence="15">Nitrogen regulation protein B</fullName>
    </alternativeName>
</protein>
<keyword evidence="6" id="KW-0004">4Fe-4S</keyword>
<keyword evidence="17" id="KW-0472">Membrane</keyword>
<dbReference type="InterPro" id="IPR011712">
    <property type="entry name" value="Sig_transdc_His_kin_sub3_dim/P"/>
</dbReference>
<evidence type="ECO:0000256" key="13">
    <source>
        <dbReference type="ARBA" id="ARBA00023014"/>
    </source>
</evidence>
<dbReference type="SMART" id="SM00387">
    <property type="entry name" value="HATPase_c"/>
    <property type="match status" value="1"/>
</dbReference>
<dbReference type="Gene3D" id="3.30.565.10">
    <property type="entry name" value="Histidine kinase-like ATPase, C-terminal domain"/>
    <property type="match status" value="1"/>
</dbReference>
<dbReference type="InterPro" id="IPR036890">
    <property type="entry name" value="HATPase_C_sf"/>
</dbReference>
<keyword evidence="16" id="KW-0175">Coiled coil</keyword>
<evidence type="ECO:0000256" key="16">
    <source>
        <dbReference type="SAM" id="Coils"/>
    </source>
</evidence>
<dbReference type="Proteomes" id="UP000295302">
    <property type="component" value="Unassembled WGS sequence"/>
</dbReference>
<accession>A0A4R4XT12</accession>
<organism evidence="19 20">
    <name type="scientific">Nonomuraea terrae</name>
    <dbReference type="NCBI Taxonomy" id="2530383"/>
    <lineage>
        <taxon>Bacteria</taxon>
        <taxon>Bacillati</taxon>
        <taxon>Actinomycetota</taxon>
        <taxon>Actinomycetes</taxon>
        <taxon>Streptosporangiales</taxon>
        <taxon>Streptosporangiaceae</taxon>
        <taxon>Nonomuraea</taxon>
    </lineage>
</organism>
<feature type="transmembrane region" description="Helical" evidence="17">
    <location>
        <begin position="64"/>
        <end position="82"/>
    </location>
</feature>
<dbReference type="GO" id="GO:0046983">
    <property type="term" value="F:protein dimerization activity"/>
    <property type="evidence" value="ECO:0007669"/>
    <property type="project" value="InterPro"/>
</dbReference>
<dbReference type="CDD" id="cd16917">
    <property type="entry name" value="HATPase_UhpB-NarQ-NarX-like"/>
    <property type="match status" value="1"/>
</dbReference>
<evidence type="ECO:0000256" key="14">
    <source>
        <dbReference type="ARBA" id="ARBA00024827"/>
    </source>
</evidence>
<dbReference type="InterPro" id="IPR003594">
    <property type="entry name" value="HATPase_dom"/>
</dbReference>
<dbReference type="EMBL" id="SMKQ01000238">
    <property type="protein sequence ID" value="TDD34340.1"/>
    <property type="molecule type" value="Genomic_DNA"/>
</dbReference>
<dbReference type="GO" id="GO:0046872">
    <property type="term" value="F:metal ion binding"/>
    <property type="evidence" value="ECO:0007669"/>
    <property type="project" value="UniProtKB-KW"/>
</dbReference>
<dbReference type="GO" id="GO:0000155">
    <property type="term" value="F:phosphorelay sensor kinase activity"/>
    <property type="evidence" value="ECO:0007669"/>
    <property type="project" value="InterPro"/>
</dbReference>
<sequence length="409" mass="43517">MTERDWDTAWRALPLALLATATLIATIDASVPPAGRAVTVALAAAVTVWHGWMVLAHPAWPERALLPMAVYFAGLLALAWLLSSRHPAYALLVLACFPMAFVALPGRYAYAGTGAAALVAMGDPYQVVTSGDPWTRLAPALAAAGLAAFLGWIIRAMEAEAERRRAANRALHDANLRLERLGEENARLHGELLAAARRTGVTGERERLAREIHDTVGQGLAGIVTQLEAAEEAAGDTEAVRRRLAAARNLARQSLTEVRRSLHHLRPGPLAGSRLPQALAELVSGWSGTHDVPATLTVTGTARQLHPEVEVTLFRTVQEALANVARHANAGRTVVTLSYMEDVVVTDVRDDGVGFTPQQAHGDGFGLTAMRQRVTRLAGRLEVESAPGQGTAVSATVPAIPAAAEWGRP</sequence>
<dbReference type="InterPro" id="IPR005467">
    <property type="entry name" value="His_kinase_dom"/>
</dbReference>
<comment type="caution">
    <text evidence="19">The sequence shown here is derived from an EMBL/GenBank/DDBJ whole genome shotgun (WGS) entry which is preliminary data.</text>
</comment>
<feature type="domain" description="Histidine kinase" evidence="18">
    <location>
        <begin position="313"/>
        <end position="401"/>
    </location>
</feature>
<evidence type="ECO:0000256" key="11">
    <source>
        <dbReference type="ARBA" id="ARBA00023004"/>
    </source>
</evidence>
<keyword evidence="10 19" id="KW-0418">Kinase</keyword>
<comment type="function">
    <text evidence="14">Member of the two-component regulatory system NreB/NreC involved in the control of dissimilatory nitrate/nitrite reduction in response to oxygen. NreB functions as a direct oxygen sensor histidine kinase which is autophosphorylated, in the absence of oxygen, probably at the conserved histidine residue, and transfers its phosphate group probably to a conserved aspartate residue of NreC. NreB/NreC activates the expression of the nitrate (narGHJI) and nitrite (nir) reductase operons, as well as the putative nitrate transporter gene narT.</text>
</comment>
<dbReference type="PROSITE" id="PS50109">
    <property type="entry name" value="HIS_KIN"/>
    <property type="match status" value="1"/>
</dbReference>
<keyword evidence="12" id="KW-0902">Two-component regulatory system</keyword>
<evidence type="ECO:0000256" key="2">
    <source>
        <dbReference type="ARBA" id="ARBA00001966"/>
    </source>
</evidence>
<dbReference type="AlphaFoldDB" id="A0A4R4XT12"/>
<comment type="subcellular location">
    <subcellularLocation>
        <location evidence="3">Cytoplasm</location>
    </subcellularLocation>
</comment>
<evidence type="ECO:0000256" key="17">
    <source>
        <dbReference type="SAM" id="Phobius"/>
    </source>
</evidence>
<dbReference type="GO" id="GO:0016020">
    <property type="term" value="C:membrane"/>
    <property type="evidence" value="ECO:0007669"/>
    <property type="project" value="InterPro"/>
</dbReference>
<dbReference type="SUPFAM" id="SSF55874">
    <property type="entry name" value="ATPase domain of HSP90 chaperone/DNA topoisomerase II/histidine kinase"/>
    <property type="match status" value="1"/>
</dbReference>
<dbReference type="GO" id="GO:0005737">
    <property type="term" value="C:cytoplasm"/>
    <property type="evidence" value="ECO:0007669"/>
    <property type="project" value="UniProtKB-SubCell"/>
</dbReference>
<evidence type="ECO:0000313" key="19">
    <source>
        <dbReference type="EMBL" id="TDD34340.1"/>
    </source>
</evidence>
<dbReference type="OrthoDB" id="144293at2"/>
<evidence type="ECO:0000256" key="7">
    <source>
        <dbReference type="ARBA" id="ARBA00022490"/>
    </source>
</evidence>
<feature type="transmembrane region" description="Helical" evidence="17">
    <location>
        <begin position="38"/>
        <end position="58"/>
    </location>
</feature>
<evidence type="ECO:0000256" key="3">
    <source>
        <dbReference type="ARBA" id="ARBA00004496"/>
    </source>
</evidence>
<dbReference type="GO" id="GO:0051539">
    <property type="term" value="F:4 iron, 4 sulfur cluster binding"/>
    <property type="evidence" value="ECO:0007669"/>
    <property type="project" value="UniProtKB-KW"/>
</dbReference>
<dbReference type="PRINTS" id="PR00344">
    <property type="entry name" value="BCTRLSENSOR"/>
</dbReference>
<feature type="transmembrane region" description="Helical" evidence="17">
    <location>
        <begin position="137"/>
        <end position="154"/>
    </location>
</feature>
<dbReference type="EC" id="2.7.13.3" evidence="4"/>
<keyword evidence="17" id="KW-1133">Transmembrane helix</keyword>
<keyword evidence="7" id="KW-0963">Cytoplasm</keyword>
<comment type="catalytic activity">
    <reaction evidence="1">
        <text>ATP + protein L-histidine = ADP + protein N-phospho-L-histidine.</text>
        <dbReference type="EC" id="2.7.13.3"/>
    </reaction>
</comment>
<proteinExistence type="predicted"/>
<reference evidence="19 20" key="1">
    <citation type="submission" date="2019-03" db="EMBL/GenBank/DDBJ databases">
        <title>Draft genome sequences of novel Actinobacteria.</title>
        <authorList>
            <person name="Sahin N."/>
            <person name="Ay H."/>
            <person name="Saygin H."/>
        </authorList>
    </citation>
    <scope>NUCLEOTIDE SEQUENCE [LARGE SCALE GENOMIC DNA]</scope>
    <source>
        <strain evidence="19 20">CH32</strain>
    </source>
</reference>
<dbReference type="InterPro" id="IPR050482">
    <property type="entry name" value="Sensor_HK_TwoCompSys"/>
</dbReference>
<evidence type="ECO:0000256" key="10">
    <source>
        <dbReference type="ARBA" id="ARBA00022777"/>
    </source>
</evidence>
<feature type="coiled-coil region" evidence="16">
    <location>
        <begin position="164"/>
        <end position="191"/>
    </location>
</feature>
<dbReference type="InterPro" id="IPR004358">
    <property type="entry name" value="Sig_transdc_His_kin-like_C"/>
</dbReference>
<evidence type="ECO:0000256" key="9">
    <source>
        <dbReference type="ARBA" id="ARBA00022723"/>
    </source>
</evidence>
<keyword evidence="8" id="KW-0808">Transferase</keyword>
<evidence type="ECO:0000256" key="15">
    <source>
        <dbReference type="ARBA" id="ARBA00030800"/>
    </source>
</evidence>
<gene>
    <name evidence="19" type="ORF">E1286_41005</name>
</gene>
<feature type="transmembrane region" description="Helical" evidence="17">
    <location>
        <begin position="12"/>
        <end position="31"/>
    </location>
</feature>
<evidence type="ECO:0000313" key="20">
    <source>
        <dbReference type="Proteomes" id="UP000295302"/>
    </source>
</evidence>
<dbReference type="Gene3D" id="1.20.5.1930">
    <property type="match status" value="1"/>
</dbReference>
<evidence type="ECO:0000256" key="8">
    <source>
        <dbReference type="ARBA" id="ARBA00022679"/>
    </source>
</evidence>
<evidence type="ECO:0000256" key="1">
    <source>
        <dbReference type="ARBA" id="ARBA00000085"/>
    </source>
</evidence>
<feature type="transmembrane region" description="Helical" evidence="17">
    <location>
        <begin position="89"/>
        <end position="110"/>
    </location>
</feature>
<evidence type="ECO:0000256" key="6">
    <source>
        <dbReference type="ARBA" id="ARBA00022485"/>
    </source>
</evidence>
<keyword evidence="17" id="KW-0812">Transmembrane</keyword>
<evidence type="ECO:0000256" key="5">
    <source>
        <dbReference type="ARBA" id="ARBA00017322"/>
    </source>
</evidence>
<name>A0A4R4XT12_9ACTN</name>
<keyword evidence="9" id="KW-0479">Metal-binding</keyword>
<keyword evidence="20" id="KW-1185">Reference proteome</keyword>
<comment type="cofactor">
    <cofactor evidence="2">
        <name>[4Fe-4S] cluster</name>
        <dbReference type="ChEBI" id="CHEBI:49883"/>
    </cofactor>
</comment>
<evidence type="ECO:0000256" key="4">
    <source>
        <dbReference type="ARBA" id="ARBA00012438"/>
    </source>
</evidence>